<dbReference type="InParanoid" id="A0A0C3DJZ6"/>
<evidence type="ECO:0000256" key="2">
    <source>
        <dbReference type="ARBA" id="ARBA00005896"/>
    </source>
</evidence>
<keyword evidence="9" id="KW-1185">Reference proteome</keyword>
<protein>
    <recommendedName>
        <fullName evidence="7">TauD/TfdA-like domain-containing protein</fullName>
    </recommendedName>
</protein>
<dbReference type="PANTHER" id="PTHR43779">
    <property type="entry name" value="DIOXYGENASE RV0097-RELATED"/>
    <property type="match status" value="1"/>
</dbReference>
<dbReference type="InterPro" id="IPR042098">
    <property type="entry name" value="TauD-like_sf"/>
</dbReference>
<evidence type="ECO:0000256" key="4">
    <source>
        <dbReference type="ARBA" id="ARBA00022964"/>
    </source>
</evidence>
<dbReference type="SMR" id="A0A0C3DJZ6"/>
<dbReference type="PANTHER" id="PTHR43779:SF2">
    <property type="entry name" value="ALPHA-KETOGLUTARATE-DEPENDENT XANTHINE DIOXYGENASE XAN1"/>
    <property type="match status" value="1"/>
</dbReference>
<reference evidence="8 9" key="1">
    <citation type="submission" date="2014-04" db="EMBL/GenBank/DDBJ databases">
        <authorList>
            <consortium name="DOE Joint Genome Institute"/>
            <person name="Kuo A."/>
            <person name="Martino E."/>
            <person name="Perotto S."/>
            <person name="Kohler A."/>
            <person name="Nagy L.G."/>
            <person name="Floudas D."/>
            <person name="Copeland A."/>
            <person name="Barry K.W."/>
            <person name="Cichocki N."/>
            <person name="Veneault-Fourrey C."/>
            <person name="LaButti K."/>
            <person name="Lindquist E.A."/>
            <person name="Lipzen A."/>
            <person name="Lundell T."/>
            <person name="Morin E."/>
            <person name="Murat C."/>
            <person name="Sun H."/>
            <person name="Tunlid A."/>
            <person name="Henrissat B."/>
            <person name="Grigoriev I.V."/>
            <person name="Hibbett D.S."/>
            <person name="Martin F."/>
            <person name="Nordberg H.P."/>
            <person name="Cantor M.N."/>
            <person name="Hua S.X."/>
        </authorList>
    </citation>
    <scope>NUCLEOTIDE SEQUENCE [LARGE SCALE GENOMIC DNA]</scope>
    <source>
        <strain evidence="8 9">Zn</strain>
    </source>
</reference>
<evidence type="ECO:0000256" key="6">
    <source>
        <dbReference type="ARBA" id="ARBA00023004"/>
    </source>
</evidence>
<dbReference type="SUPFAM" id="SSF51197">
    <property type="entry name" value="Clavaminate synthase-like"/>
    <property type="match status" value="1"/>
</dbReference>
<accession>A0A0C3DJZ6</accession>
<keyword evidence="3" id="KW-0479">Metal-binding</keyword>
<dbReference type="EMBL" id="KN832875">
    <property type="protein sequence ID" value="KIN02298.1"/>
    <property type="molecule type" value="Genomic_DNA"/>
</dbReference>
<dbReference type="InterPro" id="IPR003819">
    <property type="entry name" value="TauD/TfdA-like"/>
</dbReference>
<keyword evidence="6" id="KW-0408">Iron</keyword>
<reference evidence="9" key="2">
    <citation type="submission" date="2015-01" db="EMBL/GenBank/DDBJ databases">
        <title>Evolutionary Origins and Diversification of the Mycorrhizal Mutualists.</title>
        <authorList>
            <consortium name="DOE Joint Genome Institute"/>
            <consortium name="Mycorrhizal Genomics Consortium"/>
            <person name="Kohler A."/>
            <person name="Kuo A."/>
            <person name="Nagy L.G."/>
            <person name="Floudas D."/>
            <person name="Copeland A."/>
            <person name="Barry K.W."/>
            <person name="Cichocki N."/>
            <person name="Veneault-Fourrey C."/>
            <person name="LaButti K."/>
            <person name="Lindquist E.A."/>
            <person name="Lipzen A."/>
            <person name="Lundell T."/>
            <person name="Morin E."/>
            <person name="Murat C."/>
            <person name="Riley R."/>
            <person name="Ohm R."/>
            <person name="Sun H."/>
            <person name="Tunlid A."/>
            <person name="Henrissat B."/>
            <person name="Grigoriev I.V."/>
            <person name="Hibbett D.S."/>
            <person name="Martin F."/>
        </authorList>
    </citation>
    <scope>NUCLEOTIDE SEQUENCE [LARGE SCALE GENOMIC DNA]</scope>
    <source>
        <strain evidence="9">Zn</strain>
    </source>
</reference>
<organism evidence="8 9">
    <name type="scientific">Oidiodendron maius (strain Zn)</name>
    <dbReference type="NCBI Taxonomy" id="913774"/>
    <lineage>
        <taxon>Eukaryota</taxon>
        <taxon>Fungi</taxon>
        <taxon>Dikarya</taxon>
        <taxon>Ascomycota</taxon>
        <taxon>Pezizomycotina</taxon>
        <taxon>Leotiomycetes</taxon>
        <taxon>Leotiomycetes incertae sedis</taxon>
        <taxon>Myxotrichaceae</taxon>
        <taxon>Oidiodendron</taxon>
    </lineage>
</organism>
<dbReference type="HOGENOM" id="CLU_046574_1_0_1"/>
<dbReference type="STRING" id="913774.A0A0C3DJZ6"/>
<dbReference type="InterPro" id="IPR051178">
    <property type="entry name" value="TfdA_dioxygenase"/>
</dbReference>
<feature type="domain" description="TauD/TfdA-like" evidence="7">
    <location>
        <begin position="9"/>
        <end position="358"/>
    </location>
</feature>
<evidence type="ECO:0000256" key="3">
    <source>
        <dbReference type="ARBA" id="ARBA00022723"/>
    </source>
</evidence>
<proteinExistence type="inferred from homology"/>
<dbReference type="Pfam" id="PF02668">
    <property type="entry name" value="TauD"/>
    <property type="match status" value="1"/>
</dbReference>
<sequence>MPAKTMETRPLTVPATSKVDFGVELHHVDVEHLNDDTFATIRDLLYKNHVVVLKDQTGLSPEAQYELTRRFDPAAVTYGHGKTLDAKRSVLHPDLKTIPHQPQVQVIGNGFYEEYEGLENITLKHPHHKTFHKTKIPDEDDLNATRFYRWHIDAALYALNPPKVTSLVAVNVPAGRRQTLRYDDGTGDELEVPLGTTAFVSGQTMYNLLSEKDKEFVRNAKVEYAPHPYIWMSPARSRPDGLGMESDNLELPESELPPIDKADIKVLPMCWKNPLTGNLALQIHPSAVKAIHRPDGTVMTGLKEVRELIHRLQRPGIAPELVYAHDWTEGDCVLFNNQGVIHTVVGAFAAEEKRLFKQCNMASSEGVMGPDGKLY</sequence>
<dbReference type="AlphaFoldDB" id="A0A0C3DJZ6"/>
<comment type="cofactor">
    <cofactor evidence="1">
        <name>Fe(2+)</name>
        <dbReference type="ChEBI" id="CHEBI:29033"/>
    </cofactor>
</comment>
<evidence type="ECO:0000256" key="1">
    <source>
        <dbReference type="ARBA" id="ARBA00001954"/>
    </source>
</evidence>
<dbReference type="Proteomes" id="UP000054321">
    <property type="component" value="Unassembled WGS sequence"/>
</dbReference>
<dbReference type="OrthoDB" id="93019at2759"/>
<gene>
    <name evidence="8" type="ORF">OIDMADRAFT_162401</name>
</gene>
<evidence type="ECO:0000256" key="5">
    <source>
        <dbReference type="ARBA" id="ARBA00023002"/>
    </source>
</evidence>
<comment type="similarity">
    <text evidence="2">Belongs to the TfdA dioxygenase family.</text>
</comment>
<evidence type="ECO:0000313" key="9">
    <source>
        <dbReference type="Proteomes" id="UP000054321"/>
    </source>
</evidence>
<keyword evidence="4" id="KW-0223">Dioxygenase</keyword>
<dbReference type="GO" id="GO:0051213">
    <property type="term" value="F:dioxygenase activity"/>
    <property type="evidence" value="ECO:0007669"/>
    <property type="project" value="UniProtKB-KW"/>
</dbReference>
<dbReference type="Gene3D" id="3.60.130.10">
    <property type="entry name" value="Clavaminate synthase-like"/>
    <property type="match status" value="1"/>
</dbReference>
<name>A0A0C3DJZ6_OIDMZ</name>
<dbReference type="GO" id="GO:0046872">
    <property type="term" value="F:metal ion binding"/>
    <property type="evidence" value="ECO:0007669"/>
    <property type="project" value="UniProtKB-KW"/>
</dbReference>
<evidence type="ECO:0000313" key="8">
    <source>
        <dbReference type="EMBL" id="KIN02298.1"/>
    </source>
</evidence>
<evidence type="ECO:0000259" key="7">
    <source>
        <dbReference type="Pfam" id="PF02668"/>
    </source>
</evidence>
<keyword evidence="5" id="KW-0560">Oxidoreductase</keyword>